<dbReference type="Gene3D" id="2.170.120.40">
    <property type="entry name" value="YbbR-like domain"/>
    <property type="match status" value="1"/>
</dbReference>
<organism evidence="1 2">
    <name type="scientific">Dethiosulfatarculus sandiegensis</name>
    <dbReference type="NCBI Taxonomy" id="1429043"/>
    <lineage>
        <taxon>Bacteria</taxon>
        <taxon>Pseudomonadati</taxon>
        <taxon>Thermodesulfobacteriota</taxon>
        <taxon>Desulfarculia</taxon>
        <taxon>Desulfarculales</taxon>
        <taxon>Desulfarculaceae</taxon>
        <taxon>Dethiosulfatarculus</taxon>
    </lineage>
</organism>
<dbReference type="RefSeq" id="WP_044351189.1">
    <property type="nucleotide sequence ID" value="NZ_AZAC01000035.1"/>
</dbReference>
<dbReference type="PANTHER" id="PTHR37804:SF1">
    <property type="entry name" value="CDAA REGULATORY PROTEIN CDAR"/>
    <property type="match status" value="1"/>
</dbReference>
<dbReference type="Pfam" id="PF07949">
    <property type="entry name" value="YbbR"/>
    <property type="match status" value="2"/>
</dbReference>
<dbReference type="Proteomes" id="UP000032233">
    <property type="component" value="Unassembled WGS sequence"/>
</dbReference>
<evidence type="ECO:0008006" key="3">
    <source>
        <dbReference type="Google" id="ProtNLM"/>
    </source>
</evidence>
<dbReference type="OrthoDB" id="128578at2"/>
<dbReference type="EMBL" id="AZAC01000035">
    <property type="protein sequence ID" value="KIX12027.1"/>
    <property type="molecule type" value="Genomic_DNA"/>
</dbReference>
<evidence type="ECO:0000313" key="1">
    <source>
        <dbReference type="EMBL" id="KIX12027.1"/>
    </source>
</evidence>
<accession>A0A0D2GB20</accession>
<dbReference type="InterPro" id="IPR012505">
    <property type="entry name" value="YbbR"/>
</dbReference>
<comment type="caution">
    <text evidence="1">The sequence shown here is derived from an EMBL/GenBank/DDBJ whole genome shotgun (WGS) entry which is preliminary data.</text>
</comment>
<sequence length="231" mass="25406">MLKRLSKNWSLKLLALVLALSMWVFVVGQEQAEIALIVPVELTNIPKGTVVDGNVVSEVKVRVSGPRSLVRRVMDEHLSKTVDLSGMKTGEHVFQVVPRELKLPAGVVAKHISPASFTVILAPRDTRQVSVHPKIKGKPAPGYELEEVTFKPDKVTIFGNKEDVQNLDWIWTVPIDVTNMKQNKVFNANLRLPPGLALGVDPASVEATIKIRAVQIKTSPESDQTLDSPQS</sequence>
<dbReference type="AlphaFoldDB" id="A0A0D2GB20"/>
<protein>
    <recommendedName>
        <fullName evidence="3">YbbR-like domain-containing protein</fullName>
    </recommendedName>
</protein>
<name>A0A0D2GB20_9BACT</name>
<dbReference type="PANTHER" id="PTHR37804">
    <property type="entry name" value="CDAA REGULATORY PROTEIN CDAR"/>
    <property type="match status" value="1"/>
</dbReference>
<evidence type="ECO:0000313" key="2">
    <source>
        <dbReference type="Proteomes" id="UP000032233"/>
    </source>
</evidence>
<reference evidence="1 2" key="1">
    <citation type="submission" date="2013-11" db="EMBL/GenBank/DDBJ databases">
        <title>Metagenomic analysis of a methanogenic consortium involved in long chain n-alkane degradation.</title>
        <authorList>
            <person name="Davidova I.A."/>
            <person name="Callaghan A.V."/>
            <person name="Wawrik B."/>
            <person name="Pruitt S."/>
            <person name="Marks C."/>
            <person name="Duncan K.E."/>
            <person name="Suflita J.M."/>
        </authorList>
    </citation>
    <scope>NUCLEOTIDE SEQUENCE [LARGE SCALE GENOMIC DNA]</scope>
    <source>
        <strain evidence="1 2">SPR</strain>
    </source>
</reference>
<dbReference type="Gene3D" id="2.170.120.30">
    <property type="match status" value="1"/>
</dbReference>
<dbReference type="STRING" id="1429043.X474_21235"/>
<dbReference type="InterPro" id="IPR053154">
    <property type="entry name" value="c-di-AMP_regulator"/>
</dbReference>
<gene>
    <name evidence="1" type="ORF">X474_21235</name>
</gene>
<keyword evidence="2" id="KW-1185">Reference proteome</keyword>
<proteinExistence type="predicted"/>
<dbReference type="InParanoid" id="A0A0D2GB20"/>